<dbReference type="EMBL" id="VDFO01000026">
    <property type="protein sequence ID" value="MQS97759.1"/>
    <property type="molecule type" value="Genomic_DNA"/>
</dbReference>
<keyword evidence="3" id="KW-1185">Reference proteome</keyword>
<gene>
    <name evidence="2" type="ORF">FHL05_07635</name>
    <name evidence="1" type="ORF">FHL06_03795</name>
</gene>
<dbReference type="OrthoDB" id="2294240at2"/>
<proteinExistence type="predicted"/>
<name>A0A5P0ZMS0_9LACO</name>
<evidence type="ECO:0000313" key="2">
    <source>
        <dbReference type="EMBL" id="MQS97759.1"/>
    </source>
</evidence>
<sequence length="126" mass="14773">MRIIKTKGILSTLFFVAVLLFISFTVGSKASEIVQGSSQKEISTKNVVGTWVNHHDKNLHQKITFTKNHKWHENQHDIKNIYSGHWKIIGKRTIKLTPYNEKIVFDKNNFHQIKVVNYHHILNKKK</sequence>
<reference evidence="3 4" key="1">
    <citation type="journal article" date="2019" name="Syst. Appl. Microbiol.">
        <title>Polyphasic characterization of two novel Lactobacillus spp. isolated from blown salami packages: Description of Lactobacillus halodurans sp. nov. and Lactobacillus salsicarnum sp. nov.</title>
        <authorList>
            <person name="Schuster J.A."/>
            <person name="Klingl A."/>
            <person name="Vogel R.F."/>
            <person name="Ehrmann M.A."/>
        </authorList>
    </citation>
    <scope>NUCLEOTIDE SEQUENCE [LARGE SCALE GENOMIC DNA]</scope>
    <source>
        <strain evidence="2 3">TMW 1.1920</strain>
        <strain evidence="1 4">TMW 1.2172</strain>
    </source>
</reference>
<protein>
    <recommendedName>
        <fullName evidence="5">DUF5640 domain-containing protein</fullName>
    </recommendedName>
</protein>
<dbReference type="AlphaFoldDB" id="A0A5P0ZMS0"/>
<dbReference type="Proteomes" id="UP000371423">
    <property type="component" value="Unassembled WGS sequence"/>
</dbReference>
<dbReference type="EMBL" id="VDFP01000005">
    <property type="protein sequence ID" value="MQS75515.1"/>
    <property type="molecule type" value="Genomic_DNA"/>
</dbReference>
<evidence type="ECO:0000313" key="3">
    <source>
        <dbReference type="Proteomes" id="UP000371423"/>
    </source>
</evidence>
<evidence type="ECO:0000313" key="1">
    <source>
        <dbReference type="EMBL" id="MQS75515.1"/>
    </source>
</evidence>
<comment type="caution">
    <text evidence="1">The sequence shown here is derived from an EMBL/GenBank/DDBJ whole genome shotgun (WGS) entry which is preliminary data.</text>
</comment>
<accession>A0A5P0ZMS0</accession>
<evidence type="ECO:0008006" key="5">
    <source>
        <dbReference type="Google" id="ProtNLM"/>
    </source>
</evidence>
<dbReference type="Proteomes" id="UP000414364">
    <property type="component" value="Unassembled WGS sequence"/>
</dbReference>
<organism evidence="1 4">
    <name type="scientific">Companilactobacillus halodurans</name>
    <dbReference type="NCBI Taxonomy" id="2584183"/>
    <lineage>
        <taxon>Bacteria</taxon>
        <taxon>Bacillati</taxon>
        <taxon>Bacillota</taxon>
        <taxon>Bacilli</taxon>
        <taxon>Lactobacillales</taxon>
        <taxon>Lactobacillaceae</taxon>
        <taxon>Companilactobacillus</taxon>
    </lineage>
</organism>
<dbReference type="RefSeq" id="WP_153384925.1">
    <property type="nucleotide sequence ID" value="NZ_VDFO01000026.1"/>
</dbReference>
<evidence type="ECO:0000313" key="4">
    <source>
        <dbReference type="Proteomes" id="UP000414364"/>
    </source>
</evidence>